<feature type="compositionally biased region" description="Low complexity" evidence="2">
    <location>
        <begin position="210"/>
        <end position="223"/>
    </location>
</feature>
<dbReference type="SUPFAM" id="SSF81383">
    <property type="entry name" value="F-box domain"/>
    <property type="match status" value="1"/>
</dbReference>
<dbReference type="AlphaFoldDB" id="A0A448Z2J2"/>
<dbReference type="InterPro" id="IPR036047">
    <property type="entry name" value="F-box-like_dom_sf"/>
</dbReference>
<dbReference type="SUPFAM" id="SSF48371">
    <property type="entry name" value="ARM repeat"/>
    <property type="match status" value="1"/>
</dbReference>
<evidence type="ECO:0000256" key="1">
    <source>
        <dbReference type="ARBA" id="ARBA00022737"/>
    </source>
</evidence>
<feature type="compositionally biased region" description="Basic and acidic residues" evidence="2">
    <location>
        <begin position="150"/>
        <end position="173"/>
    </location>
</feature>
<dbReference type="PANTHER" id="PTHR22895:SF0">
    <property type="entry name" value="ARMADILLO REPEAT-CONTAINING PROTEIN 6"/>
    <property type="match status" value="1"/>
</dbReference>
<evidence type="ECO:0000259" key="3">
    <source>
        <dbReference type="Pfam" id="PF23744"/>
    </source>
</evidence>
<dbReference type="EMBL" id="CAACVS010000081">
    <property type="protein sequence ID" value="VEU36230.1"/>
    <property type="molecule type" value="Genomic_DNA"/>
</dbReference>
<feature type="compositionally biased region" description="Polar residues" evidence="2">
    <location>
        <begin position="122"/>
        <end position="136"/>
    </location>
</feature>
<feature type="domain" description="LRRK2 ARM repeat" evidence="3">
    <location>
        <begin position="552"/>
        <end position="743"/>
    </location>
</feature>
<accession>A0A448Z2J2</accession>
<feature type="compositionally biased region" description="Polar residues" evidence="2">
    <location>
        <begin position="89"/>
        <end position="100"/>
    </location>
</feature>
<dbReference type="OrthoDB" id="45223at2759"/>
<feature type="compositionally biased region" description="Low complexity" evidence="2">
    <location>
        <begin position="137"/>
        <end position="147"/>
    </location>
</feature>
<dbReference type="PANTHER" id="PTHR22895">
    <property type="entry name" value="ARMADILLO REPEAT-CONTAINING PROTEIN 6"/>
    <property type="match status" value="1"/>
</dbReference>
<keyword evidence="1" id="KW-0677">Repeat</keyword>
<keyword evidence="5" id="KW-1185">Reference proteome</keyword>
<dbReference type="InterPro" id="IPR011989">
    <property type="entry name" value="ARM-like"/>
</dbReference>
<dbReference type="InterPro" id="IPR016024">
    <property type="entry name" value="ARM-type_fold"/>
</dbReference>
<feature type="compositionally biased region" description="Basic and acidic residues" evidence="2">
    <location>
        <begin position="77"/>
        <end position="88"/>
    </location>
</feature>
<feature type="compositionally biased region" description="Basic residues" evidence="2">
    <location>
        <begin position="1"/>
        <end position="10"/>
    </location>
</feature>
<proteinExistence type="predicted"/>
<dbReference type="Gene3D" id="1.25.10.10">
    <property type="entry name" value="Leucine-rich Repeat Variant"/>
    <property type="match status" value="1"/>
</dbReference>
<feature type="region of interest" description="Disordered" evidence="2">
    <location>
        <begin position="498"/>
        <end position="519"/>
    </location>
</feature>
<gene>
    <name evidence="4" type="ORF">PSNMU_V1.4_AUG-EV-PASAV3_0030160</name>
</gene>
<feature type="compositionally biased region" description="Low complexity" evidence="2">
    <location>
        <begin position="175"/>
        <end position="187"/>
    </location>
</feature>
<sequence length="879" mass="97306">MKRCKKRRRGGATDGSSTEENIESDALKKPPVYTHRQHCRVDRSSSSSSKIIDAKNKHKRSKKRSRSNRSSADTETTFDHARSMKAKDSTSALPNPSLLDQTAGGNSSGSGTDGTEDGYAGSVSSNENFSGNHQLGSASPSPSVTSSEECEQKQEDRRDNDNDSKHKSSHDPDSSSEIADFSSSGSSETMDEEDVEGRRCNSSQKPVVKTFSSTPSSPSFSSSHYTDSDGLESSYLSAKRDADAEHERMVKMFARKRKLKKEVKKPLATQRMSSKRLTVKNLDDGRPPILAMGCDIMAHILTFLHPPEILDVLTMPLSLYWRKNFTLQPELWRVLCLVEPFKANMDDPLSPPKSKKIRSSDASDDSVIKGAGERLLDKYRLLYTSFVRCMKYVTQIRDDAVNGRSPAYIDYGISGSALHEEPARYQFNFNGTNRNSSGPPPPAALGSNRNLQLFLAQARNIVLNSSNSDANNAGDEAKAEDTSENNRIVPILTTPARVGTAHKKTDKRKSNGQEKKNGPKFGRSMITSRLFGLVPGAEQSNLNLPWSCAIYSIVNWMVAFCDVEGIQILCLKVLPVLLENEQHRMTAQHAGLADIVLRDMVMFSESAELHIAAFHTIVLLARPHGGREGMMFRTSMTAGGIFRGIYQQHGKSGIAVMLDSMRRFQDNATLSAMSCWALVNIALVSDQKAVLVKLGGIQAITNAMYRHPYSAELQFRALFALINLVIPSVQNVENNDNGNVTNNVSENNAAAVPSVPELGDLNETTEREIIDELVGDIASLVIRVMKNFCSSEAILNRACLVLHNLSLTDDYHAILLWTPHCYQMLEWCIANFRTDLILQQSATGTLHRLQSTLALDEQMRSRFTKSLQAQQHHINLKRD</sequence>
<feature type="region of interest" description="Disordered" evidence="2">
    <location>
        <begin position="1"/>
        <end position="231"/>
    </location>
</feature>
<dbReference type="InterPro" id="IPR056597">
    <property type="entry name" value="ARM_LRRK2"/>
</dbReference>
<reference evidence="4 5" key="1">
    <citation type="submission" date="2019-01" db="EMBL/GenBank/DDBJ databases">
        <authorList>
            <person name="Ferrante I. M."/>
        </authorList>
    </citation>
    <scope>NUCLEOTIDE SEQUENCE [LARGE SCALE GENOMIC DNA]</scope>
    <source>
        <strain evidence="4 5">B856</strain>
    </source>
</reference>
<dbReference type="Proteomes" id="UP000291116">
    <property type="component" value="Unassembled WGS sequence"/>
</dbReference>
<name>A0A448Z2J2_9STRA</name>
<evidence type="ECO:0000313" key="4">
    <source>
        <dbReference type="EMBL" id="VEU36230.1"/>
    </source>
</evidence>
<evidence type="ECO:0000256" key="2">
    <source>
        <dbReference type="SAM" id="MobiDB-lite"/>
    </source>
</evidence>
<dbReference type="Pfam" id="PF23744">
    <property type="entry name" value="ARM_LRRK2"/>
    <property type="match status" value="1"/>
</dbReference>
<feature type="compositionally biased region" description="Basic residues" evidence="2">
    <location>
        <begin position="56"/>
        <end position="67"/>
    </location>
</feature>
<protein>
    <recommendedName>
        <fullName evidence="3">LRRK2 ARM repeat domain-containing protein</fullName>
    </recommendedName>
</protein>
<organism evidence="4 5">
    <name type="scientific">Pseudo-nitzschia multistriata</name>
    <dbReference type="NCBI Taxonomy" id="183589"/>
    <lineage>
        <taxon>Eukaryota</taxon>
        <taxon>Sar</taxon>
        <taxon>Stramenopiles</taxon>
        <taxon>Ochrophyta</taxon>
        <taxon>Bacillariophyta</taxon>
        <taxon>Bacillariophyceae</taxon>
        <taxon>Bacillariophycidae</taxon>
        <taxon>Bacillariales</taxon>
        <taxon>Bacillariaceae</taxon>
        <taxon>Pseudo-nitzschia</taxon>
    </lineage>
</organism>
<feature type="compositionally biased region" description="Basic and acidic residues" evidence="2">
    <location>
        <begin position="508"/>
        <end position="517"/>
    </location>
</feature>
<evidence type="ECO:0000313" key="5">
    <source>
        <dbReference type="Proteomes" id="UP000291116"/>
    </source>
</evidence>